<dbReference type="KEGG" id="ype:YPO0069"/>
<evidence type="ECO:0000313" key="2">
    <source>
        <dbReference type="Proteomes" id="UP000000815"/>
    </source>
</evidence>
<accession>Q74Y95</accession>
<sequence>MELQQGSKRAYPDELIHVSDSGGREPLMLIITKSIVTIINRNSATA</sequence>
<proteinExistence type="predicted"/>
<dbReference type="STRING" id="214092.YPO0069"/>
<dbReference type="AlphaFoldDB" id="A0A384KXN4"/>
<accession>A0A384KXN4</accession>
<dbReference type="EMBL" id="AL590842">
    <property type="protein sequence ID" value="CAL18758.1"/>
    <property type="molecule type" value="Genomic_DNA"/>
</dbReference>
<accession>A0A2S9PHM9</accession>
<dbReference type="PaxDb" id="214092-YPO0069"/>
<gene>
    <name evidence="1" type="ordered locus">YPO0069</name>
</gene>
<keyword evidence="2" id="KW-1185">Reference proteome</keyword>
<organism evidence="1 2">
    <name type="scientific">Yersinia pestis</name>
    <dbReference type="NCBI Taxonomy" id="632"/>
    <lineage>
        <taxon>Bacteria</taxon>
        <taxon>Pseudomonadati</taxon>
        <taxon>Pseudomonadota</taxon>
        <taxon>Gammaproteobacteria</taxon>
        <taxon>Enterobacterales</taxon>
        <taxon>Yersiniaceae</taxon>
        <taxon>Yersinia</taxon>
    </lineage>
</organism>
<dbReference type="PATRIC" id="fig|632.153.peg.2374"/>
<dbReference type="Proteomes" id="UP000000815">
    <property type="component" value="Chromosome"/>
</dbReference>
<reference evidence="1 2" key="1">
    <citation type="journal article" date="2001" name="Nature">
        <title>Genome sequence of Yersinia pestis, the causative agent of plague.</title>
        <authorList>
            <person name="Parkhill J."/>
            <person name="Wren B.W."/>
            <person name="Thomson N.R."/>
            <person name="Titball R.W."/>
            <person name="Holden M.T.G."/>
            <person name="Prentice M.B."/>
            <person name="Sebaihia M."/>
            <person name="James K.D."/>
            <person name="Churcher C."/>
            <person name="Mungall K.L."/>
            <person name="Baker S."/>
            <person name="Basham D."/>
            <person name="Bentley S.D."/>
            <person name="Brooks K."/>
            <person name="Cerdeno-Tarraga A.M."/>
            <person name="Chillingworth T."/>
            <person name="Cronin A."/>
            <person name="Davies R.M."/>
            <person name="Davis P."/>
            <person name="Dougan G."/>
            <person name="Feltwell T."/>
            <person name="Hamlin N."/>
            <person name="Holroyd S."/>
            <person name="Jagels K."/>
            <person name="Leather S."/>
            <person name="Karlyshev A.V."/>
            <person name="Moule S."/>
            <person name="Oyston P.C.F."/>
            <person name="Quail M."/>
            <person name="Rutherford K."/>
            <person name="Simmonds M."/>
            <person name="Skelton J."/>
            <person name="Stevens K."/>
            <person name="Whitehead S."/>
            <person name="Barrell B.G."/>
        </authorList>
    </citation>
    <scope>NUCLEOTIDE SEQUENCE [LARGE SCALE GENOMIC DNA]</scope>
    <source>
        <strain evidence="2">CO-92 / Biovar Orientalis</strain>
    </source>
</reference>
<dbReference type="PIR" id="AE0009">
    <property type="entry name" value="AE0009"/>
</dbReference>
<protein>
    <submittedName>
        <fullName evidence="1">Uncharacterized protein</fullName>
    </submittedName>
</protein>
<evidence type="ECO:0000313" key="1">
    <source>
        <dbReference type="EMBL" id="CAL18758.1"/>
    </source>
</evidence>
<accession>A0A3G5LB75</accession>
<accession>A0A5P8YLK0</accession>
<name>A0A384KXN4_YERPE</name>